<sequence length="116" mass="13830">MEDEFDIIALVCDSLESLDVPIIEGWYDKELNKTHITVHEYLDQEDEFEDDNPSEIEHNIQVDIWSKDGIEASKFKNKVKRLLKKNNFNYDNGQDQYELDTKIYHKGLRFSYIEIL</sequence>
<name>A0A2X3AD33_CLOPF</name>
<evidence type="ECO:0000313" key="1">
    <source>
        <dbReference type="EMBL" id="SQB60309.1"/>
    </source>
</evidence>
<reference evidence="1 2" key="1">
    <citation type="submission" date="2018-06" db="EMBL/GenBank/DDBJ databases">
        <authorList>
            <consortium name="Pathogen Informatics"/>
            <person name="Doyle S."/>
        </authorList>
    </citation>
    <scope>NUCLEOTIDE SEQUENCE [LARGE SCALE GENOMIC DNA]</scope>
    <source>
        <strain evidence="1 2">NCTC10719</strain>
    </source>
</reference>
<evidence type="ECO:0008006" key="3">
    <source>
        <dbReference type="Google" id="ProtNLM"/>
    </source>
</evidence>
<proteinExistence type="predicted"/>
<evidence type="ECO:0000313" key="2">
    <source>
        <dbReference type="Proteomes" id="UP000249986"/>
    </source>
</evidence>
<dbReference type="RefSeq" id="WP_111926628.1">
    <property type="nucleotide sequence ID" value="NZ_UAWG01000012.1"/>
</dbReference>
<dbReference type="EMBL" id="UAWG01000012">
    <property type="protein sequence ID" value="SQB60309.1"/>
    <property type="molecule type" value="Genomic_DNA"/>
</dbReference>
<dbReference type="AlphaFoldDB" id="A0A2X3AD33"/>
<protein>
    <recommendedName>
        <fullName evidence="3">DUF3168 domain-containing protein</fullName>
    </recommendedName>
</protein>
<dbReference type="Proteomes" id="UP000249986">
    <property type="component" value="Unassembled WGS sequence"/>
</dbReference>
<organism evidence="1 2">
    <name type="scientific">Clostridium perfringens</name>
    <dbReference type="NCBI Taxonomy" id="1502"/>
    <lineage>
        <taxon>Bacteria</taxon>
        <taxon>Bacillati</taxon>
        <taxon>Bacillota</taxon>
        <taxon>Clostridia</taxon>
        <taxon>Eubacteriales</taxon>
        <taxon>Clostridiaceae</taxon>
        <taxon>Clostridium</taxon>
    </lineage>
</organism>
<accession>A0A2X3AD33</accession>
<gene>
    <name evidence="1" type="ORF">NCTC10719_01899</name>
</gene>